<accession>A0AAN6V788</accession>
<reference evidence="7" key="1">
    <citation type="journal article" date="2023" name="Mol. Phylogenet. Evol.">
        <title>Genome-scale phylogeny and comparative genomics of the fungal order Sordariales.</title>
        <authorList>
            <person name="Hensen N."/>
            <person name="Bonometti L."/>
            <person name="Westerberg I."/>
            <person name="Brannstrom I.O."/>
            <person name="Guillou S."/>
            <person name="Cros-Aarteil S."/>
            <person name="Calhoun S."/>
            <person name="Haridas S."/>
            <person name="Kuo A."/>
            <person name="Mondo S."/>
            <person name="Pangilinan J."/>
            <person name="Riley R."/>
            <person name="LaButti K."/>
            <person name="Andreopoulos B."/>
            <person name="Lipzen A."/>
            <person name="Chen C."/>
            <person name="Yan M."/>
            <person name="Daum C."/>
            <person name="Ng V."/>
            <person name="Clum A."/>
            <person name="Steindorff A."/>
            <person name="Ohm R.A."/>
            <person name="Martin F."/>
            <person name="Silar P."/>
            <person name="Natvig D.O."/>
            <person name="Lalanne C."/>
            <person name="Gautier V."/>
            <person name="Ament-Velasquez S.L."/>
            <person name="Kruys A."/>
            <person name="Hutchinson M.I."/>
            <person name="Powell A.J."/>
            <person name="Barry K."/>
            <person name="Miller A.N."/>
            <person name="Grigoriev I.V."/>
            <person name="Debuchy R."/>
            <person name="Gladieux P."/>
            <person name="Hiltunen Thoren M."/>
            <person name="Johannesson H."/>
        </authorList>
    </citation>
    <scope>NUCLEOTIDE SEQUENCE</scope>
    <source>
        <strain evidence="7">CBS 141.50</strain>
    </source>
</reference>
<dbReference type="SUPFAM" id="SSF160909">
    <property type="entry name" value="ATP12-like"/>
    <property type="match status" value="1"/>
</dbReference>
<dbReference type="PANTHER" id="PTHR21013">
    <property type="entry name" value="ATP SYNTHASE MITOCHONDRIAL F1 COMPLEX ASSEMBLY FACTOR 2/ATP12 PROTEIN, MITOCHONDRIAL PRECURSOR"/>
    <property type="match status" value="1"/>
</dbReference>
<dbReference type="GeneID" id="87816548"/>
<dbReference type="Gene3D" id="1.10.3580.10">
    <property type="entry name" value="ATP12 ATPase"/>
    <property type="match status" value="1"/>
</dbReference>
<evidence type="ECO:0000313" key="8">
    <source>
        <dbReference type="Proteomes" id="UP001302676"/>
    </source>
</evidence>
<evidence type="ECO:0000313" key="7">
    <source>
        <dbReference type="EMBL" id="KAK4145729.1"/>
    </source>
</evidence>
<keyword evidence="4" id="KW-0496">Mitochondrion</keyword>
<name>A0AAN6V788_9PEZI</name>
<dbReference type="InterPro" id="IPR042272">
    <property type="entry name" value="ATP12_ATP_synth-F1-assembly_N"/>
</dbReference>
<evidence type="ECO:0000256" key="4">
    <source>
        <dbReference type="ARBA" id="ARBA00023128"/>
    </source>
</evidence>
<feature type="region of interest" description="Disordered" evidence="6">
    <location>
        <begin position="337"/>
        <end position="361"/>
    </location>
</feature>
<gene>
    <name evidence="7" type="ORF">C8A04DRAFT_26474</name>
</gene>
<dbReference type="RefSeq" id="XP_062639100.1">
    <property type="nucleotide sequence ID" value="XM_062779935.1"/>
</dbReference>
<dbReference type="GO" id="GO:0005739">
    <property type="term" value="C:mitochondrion"/>
    <property type="evidence" value="ECO:0007669"/>
    <property type="project" value="UniProtKB-SubCell"/>
</dbReference>
<dbReference type="InterPro" id="IPR023335">
    <property type="entry name" value="ATP12_ortho_dom_sf"/>
</dbReference>
<keyword evidence="5" id="KW-0143">Chaperone</keyword>
<dbReference type="EMBL" id="MU853566">
    <property type="protein sequence ID" value="KAK4145729.1"/>
    <property type="molecule type" value="Genomic_DNA"/>
</dbReference>
<evidence type="ECO:0000256" key="1">
    <source>
        <dbReference type="ARBA" id="ARBA00004173"/>
    </source>
</evidence>
<evidence type="ECO:0000256" key="2">
    <source>
        <dbReference type="ARBA" id="ARBA00008231"/>
    </source>
</evidence>
<evidence type="ECO:0000256" key="3">
    <source>
        <dbReference type="ARBA" id="ARBA00022946"/>
    </source>
</evidence>
<dbReference type="Pfam" id="PF07542">
    <property type="entry name" value="ATP12"/>
    <property type="match status" value="1"/>
</dbReference>
<dbReference type="InterPro" id="IPR011419">
    <property type="entry name" value="ATP12_ATP_synth-F1-assembly"/>
</dbReference>
<comment type="similarity">
    <text evidence="2">Belongs to the ATP12 family.</text>
</comment>
<organism evidence="7 8">
    <name type="scientific">Dichotomopilus funicola</name>
    <dbReference type="NCBI Taxonomy" id="1934379"/>
    <lineage>
        <taxon>Eukaryota</taxon>
        <taxon>Fungi</taxon>
        <taxon>Dikarya</taxon>
        <taxon>Ascomycota</taxon>
        <taxon>Pezizomycotina</taxon>
        <taxon>Sordariomycetes</taxon>
        <taxon>Sordariomycetidae</taxon>
        <taxon>Sordariales</taxon>
        <taxon>Chaetomiaceae</taxon>
        <taxon>Dichotomopilus</taxon>
    </lineage>
</organism>
<dbReference type="Proteomes" id="UP001302676">
    <property type="component" value="Unassembled WGS sequence"/>
</dbReference>
<dbReference type="GO" id="GO:0033615">
    <property type="term" value="P:mitochondrial proton-transporting ATP synthase complex assembly"/>
    <property type="evidence" value="ECO:0007669"/>
    <property type="project" value="TreeGrafter"/>
</dbReference>
<keyword evidence="8" id="KW-1185">Reference proteome</keyword>
<proteinExistence type="inferred from homology"/>
<protein>
    <submittedName>
        <fullName evidence="7">Protein atp12, mitochondrial</fullName>
    </submittedName>
</protein>
<feature type="compositionally biased region" description="Low complexity" evidence="6">
    <location>
        <begin position="104"/>
        <end position="118"/>
    </location>
</feature>
<dbReference type="Gene3D" id="3.30.2180.10">
    <property type="entry name" value="ATP12-like"/>
    <property type="match status" value="1"/>
</dbReference>
<evidence type="ECO:0000256" key="6">
    <source>
        <dbReference type="SAM" id="MobiDB-lite"/>
    </source>
</evidence>
<feature type="region of interest" description="Disordered" evidence="6">
    <location>
        <begin position="100"/>
        <end position="126"/>
    </location>
</feature>
<reference evidence="7" key="2">
    <citation type="submission" date="2023-05" db="EMBL/GenBank/DDBJ databases">
        <authorList>
            <consortium name="Lawrence Berkeley National Laboratory"/>
            <person name="Steindorff A."/>
            <person name="Hensen N."/>
            <person name="Bonometti L."/>
            <person name="Westerberg I."/>
            <person name="Brannstrom I.O."/>
            <person name="Guillou S."/>
            <person name="Cros-Aarteil S."/>
            <person name="Calhoun S."/>
            <person name="Haridas S."/>
            <person name="Kuo A."/>
            <person name="Mondo S."/>
            <person name="Pangilinan J."/>
            <person name="Riley R."/>
            <person name="Labutti K."/>
            <person name="Andreopoulos B."/>
            <person name="Lipzen A."/>
            <person name="Chen C."/>
            <person name="Yanf M."/>
            <person name="Daum C."/>
            <person name="Ng V."/>
            <person name="Clum A."/>
            <person name="Ohm R."/>
            <person name="Martin F."/>
            <person name="Silar P."/>
            <person name="Natvig D."/>
            <person name="Lalanne C."/>
            <person name="Gautier V."/>
            <person name="Ament-Velasquez S.L."/>
            <person name="Kruys A."/>
            <person name="Hutchinson M.I."/>
            <person name="Powell A.J."/>
            <person name="Barry K."/>
            <person name="Miller A.N."/>
            <person name="Grigoriev I.V."/>
            <person name="Debuchy R."/>
            <person name="Gladieux P."/>
            <person name="Thoren M.H."/>
            <person name="Johannesson H."/>
        </authorList>
    </citation>
    <scope>NUCLEOTIDE SEQUENCE</scope>
    <source>
        <strain evidence="7">CBS 141.50</strain>
    </source>
</reference>
<keyword evidence="3" id="KW-0809">Transit peptide</keyword>
<comment type="caution">
    <text evidence="7">The sequence shown here is derived from an EMBL/GenBank/DDBJ whole genome shotgun (WGS) entry which is preliminary data.</text>
</comment>
<dbReference type="PANTHER" id="PTHR21013:SF10">
    <property type="entry name" value="ATP SYNTHASE MITOCHONDRIAL F1 COMPLEX ASSEMBLY FACTOR 2"/>
    <property type="match status" value="1"/>
</dbReference>
<evidence type="ECO:0000256" key="5">
    <source>
        <dbReference type="ARBA" id="ARBA00023186"/>
    </source>
</evidence>
<comment type="subcellular location">
    <subcellularLocation>
        <location evidence="1">Mitochondrion</location>
    </subcellularLocation>
</comment>
<dbReference type="AlphaFoldDB" id="A0AAN6V788"/>
<sequence length="415" mass="45198">MRPTARLCLSSILTPLRNPTTTKTIPITTAASVTRAFHTTPITTAKVVPVYGTGPPPRAPEPSAEFVAEERAEREERLARRRRQAELLRHAGGIQGLRSDAHAHAQTQTHGQGQTQGQHGKKSTGLKRRFWKDVSVKEVDGSLEIHLDSRPLRHPTTKAIIRLPLTKPHLAHALALEWDSLTSAQQATKQHLIPLTSLICRALDIANSPTPEATRTEITTTLLRYLDTDSLLCFAPVDPDHDPSSSSPHLRELQEQAYASTTRYLTAHAWPGISIIPVLDGTALLPVPQYPGTREVIQAWVMGLSPFELAGLERATLAGKSLLVAARLIVEWSEEGAGKSKAASTGSQNQEKGEGNGGKFGVEEASRAVSLEVDWQTGRWGEVEDTHDVQKEDVRRQFGSTVLLVSGQGTKTESG</sequence>